<keyword evidence="1" id="KW-0472">Membrane</keyword>
<dbReference type="InterPro" id="IPR015943">
    <property type="entry name" value="WD40/YVTN_repeat-like_dom_sf"/>
</dbReference>
<keyword evidence="3" id="KW-1185">Reference proteome</keyword>
<proteinExistence type="predicted"/>
<keyword evidence="1" id="KW-0812">Transmembrane</keyword>
<keyword evidence="1" id="KW-1133">Transmembrane helix</keyword>
<evidence type="ECO:0000313" key="3">
    <source>
        <dbReference type="Proteomes" id="UP001164116"/>
    </source>
</evidence>
<evidence type="ECO:0008006" key="4">
    <source>
        <dbReference type="Google" id="ProtNLM"/>
    </source>
</evidence>
<reference evidence="2" key="1">
    <citation type="submission" date="2022-11" db="EMBL/GenBank/DDBJ databases">
        <title>Taxonomic description of a new Pseudomonas species.</title>
        <authorList>
            <person name="Tambong J.T."/>
        </authorList>
    </citation>
    <scope>NUCLEOTIDE SEQUENCE</scope>
    <source>
        <strain evidence="2">S1Bt42</strain>
    </source>
</reference>
<protein>
    <recommendedName>
        <fullName evidence="4">Glycosyl hydrolase</fullName>
    </recommendedName>
</protein>
<accession>A0ABY6Q9D2</accession>
<evidence type="ECO:0000313" key="2">
    <source>
        <dbReference type="EMBL" id="UZW16582.1"/>
    </source>
</evidence>
<dbReference type="Proteomes" id="UP001164116">
    <property type="component" value="Chromosome"/>
</dbReference>
<organism evidence="2 3">
    <name type="scientific">Pseudomonas quebecensis</name>
    <dbReference type="NCBI Taxonomy" id="2995174"/>
    <lineage>
        <taxon>Bacteria</taxon>
        <taxon>Pseudomonadati</taxon>
        <taxon>Pseudomonadota</taxon>
        <taxon>Gammaproteobacteria</taxon>
        <taxon>Pseudomonadales</taxon>
        <taxon>Pseudomonadaceae</taxon>
        <taxon>Pseudomonas</taxon>
    </lineage>
</organism>
<evidence type="ECO:0000256" key="1">
    <source>
        <dbReference type="SAM" id="Phobius"/>
    </source>
</evidence>
<dbReference type="SUPFAM" id="SSF110296">
    <property type="entry name" value="Oligoxyloglucan reducing end-specific cellobiohydrolase"/>
    <property type="match status" value="1"/>
</dbReference>
<name>A0ABY6Q9D2_9PSED</name>
<gene>
    <name evidence="2" type="ORF">OSC50_14355</name>
</gene>
<feature type="transmembrane region" description="Helical" evidence="1">
    <location>
        <begin position="6"/>
        <end position="25"/>
    </location>
</feature>
<dbReference type="RefSeq" id="WP_253506656.1">
    <property type="nucleotide sequence ID" value="NZ_CP112866.1"/>
</dbReference>
<sequence>MPRSTLIARLVVALLIGAALWYIWIITSAKLGIGGASPDQQQIGVLPGLSPRHVSESCTGVVVTRQGTWLLGRVEDEYHTFTPSPGQVNLNEQLYGKTPKAQEEEGGYSGFFPRDKPETTFVSRLDADGAFKPVAQVSGTACLVSSADGERVFLLTDLKRPKEAEGQEVVFRSDDQGKTWTWLAEGFFPELGGVLTQLAPYFYSQNEVWAWRNPDEIEEEGRSVQTGVSYSLDGGQHSTPIATPHSLVVGPEFVSSQHPQIKEWHDSNDQVTHVLQLDARRAYIWVSQRFWASNPDGKGDNLAFSVTTRVELSRAAGAWQVGAVQREEGLYINDLANNGDGRVLGLIDQGPHGHAVVAEMNTTTLAWQPLGEVPSVFSPLASSTQAQQLWVGRNSLMINTYSEHRPPRWLYWWGDANISAGAVFYSKDWGQSWKRLAVDGYRGVIGFDGAGDRVFWAKESHLYDVGIQAYGL</sequence>
<dbReference type="Gene3D" id="2.130.10.10">
    <property type="entry name" value="YVTN repeat-like/Quinoprotein amine dehydrogenase"/>
    <property type="match status" value="1"/>
</dbReference>
<dbReference type="EMBL" id="CP112866">
    <property type="protein sequence ID" value="UZW16582.1"/>
    <property type="molecule type" value="Genomic_DNA"/>
</dbReference>